<evidence type="ECO:0000313" key="1">
    <source>
        <dbReference type="EMBL" id="MBB5109852.1"/>
    </source>
</evidence>
<dbReference type="AlphaFoldDB" id="A0A7W8B6Q9"/>
<accession>A0A7W8B6Q9</accession>
<gene>
    <name evidence="1" type="ORF">FHS40_008982</name>
</gene>
<dbReference type="EMBL" id="JACHJD010000042">
    <property type="protein sequence ID" value="MBB5109852.1"/>
    <property type="molecule type" value="Genomic_DNA"/>
</dbReference>
<organism evidence="1 2">
    <name type="scientific">Streptomyces spectabilis</name>
    <dbReference type="NCBI Taxonomy" id="68270"/>
    <lineage>
        <taxon>Bacteria</taxon>
        <taxon>Bacillati</taxon>
        <taxon>Actinomycetota</taxon>
        <taxon>Actinomycetes</taxon>
        <taxon>Kitasatosporales</taxon>
        <taxon>Streptomycetaceae</taxon>
        <taxon>Streptomyces</taxon>
    </lineage>
</organism>
<name>A0A7W8B6Q9_STRST</name>
<dbReference type="Gene3D" id="1.10.600.10">
    <property type="entry name" value="Farnesyl Diphosphate Synthase"/>
    <property type="match status" value="1"/>
</dbReference>
<reference evidence="1 2" key="1">
    <citation type="submission" date="2020-08" db="EMBL/GenBank/DDBJ databases">
        <title>Genomic Encyclopedia of Type Strains, Phase III (KMG-III): the genomes of soil and plant-associated and newly described type strains.</title>
        <authorList>
            <person name="Whitman W."/>
        </authorList>
    </citation>
    <scope>NUCLEOTIDE SEQUENCE [LARGE SCALE GENOMIC DNA]</scope>
    <source>
        <strain evidence="1 2">CECT 3146</strain>
    </source>
</reference>
<evidence type="ECO:0000313" key="2">
    <source>
        <dbReference type="Proteomes" id="UP000549009"/>
    </source>
</evidence>
<dbReference type="Proteomes" id="UP000549009">
    <property type="component" value="Unassembled WGS sequence"/>
</dbReference>
<keyword evidence="2" id="KW-1185">Reference proteome</keyword>
<proteinExistence type="predicted"/>
<dbReference type="RefSeq" id="WP_221516060.1">
    <property type="nucleotide sequence ID" value="NZ_BMSQ01000102.1"/>
</dbReference>
<sequence>MTAHQHARFIANIKGYLLDVFAEGTYRTQGHIPTTSDYLPVWL</sequence>
<dbReference type="InterPro" id="IPR008949">
    <property type="entry name" value="Isoprenoid_synthase_dom_sf"/>
</dbReference>
<comment type="caution">
    <text evidence="1">The sequence shown here is derived from an EMBL/GenBank/DDBJ whole genome shotgun (WGS) entry which is preliminary data.</text>
</comment>
<protein>
    <submittedName>
        <fullName evidence="1">Uncharacterized protein</fullName>
    </submittedName>
</protein>